<accession>A0A084VWQ5</accession>
<evidence type="ECO:0000313" key="3">
    <source>
        <dbReference type="EnsemblMetazoa" id="ASIC010093-PA"/>
    </source>
</evidence>
<keyword evidence="4" id="KW-1185">Reference proteome</keyword>
<reference evidence="3" key="2">
    <citation type="submission" date="2020-05" db="UniProtKB">
        <authorList>
            <consortium name="EnsemblMetazoa"/>
        </authorList>
    </citation>
    <scope>IDENTIFICATION</scope>
</reference>
<dbReference type="Proteomes" id="UP000030765">
    <property type="component" value="Unassembled WGS sequence"/>
</dbReference>
<gene>
    <name evidence="2" type="ORF">ZHAS_00010093</name>
</gene>
<dbReference type="VEuPathDB" id="VectorBase:ASIC010093"/>
<feature type="compositionally biased region" description="Polar residues" evidence="1">
    <location>
        <begin position="18"/>
        <end position="27"/>
    </location>
</feature>
<sequence length="67" mass="7439">MEVGICSGPPPFGPPAPNTRSNGTERNCNTFRPLDAAARHPFQCDIRPIYRYGRPDVSRQIAQTARL</sequence>
<dbReference type="EnsemblMetazoa" id="ASIC010093-RA">
    <property type="protein sequence ID" value="ASIC010093-PA"/>
    <property type="gene ID" value="ASIC010093"/>
</dbReference>
<evidence type="ECO:0000313" key="4">
    <source>
        <dbReference type="Proteomes" id="UP000030765"/>
    </source>
</evidence>
<evidence type="ECO:0000256" key="1">
    <source>
        <dbReference type="SAM" id="MobiDB-lite"/>
    </source>
</evidence>
<feature type="compositionally biased region" description="Pro residues" evidence="1">
    <location>
        <begin position="8"/>
        <end position="17"/>
    </location>
</feature>
<dbReference type="EMBL" id="ATLV01017707">
    <property type="status" value="NOT_ANNOTATED_CDS"/>
    <property type="molecule type" value="Genomic_DNA"/>
</dbReference>
<proteinExistence type="predicted"/>
<organism evidence="2">
    <name type="scientific">Anopheles sinensis</name>
    <name type="common">Mosquito</name>
    <dbReference type="NCBI Taxonomy" id="74873"/>
    <lineage>
        <taxon>Eukaryota</taxon>
        <taxon>Metazoa</taxon>
        <taxon>Ecdysozoa</taxon>
        <taxon>Arthropoda</taxon>
        <taxon>Hexapoda</taxon>
        <taxon>Insecta</taxon>
        <taxon>Pterygota</taxon>
        <taxon>Neoptera</taxon>
        <taxon>Endopterygota</taxon>
        <taxon>Diptera</taxon>
        <taxon>Nematocera</taxon>
        <taxon>Culicoidea</taxon>
        <taxon>Culicidae</taxon>
        <taxon>Anophelinae</taxon>
        <taxon>Anopheles</taxon>
    </lineage>
</organism>
<reference evidence="2 4" key="1">
    <citation type="journal article" date="2014" name="BMC Genomics">
        <title>Genome sequence of Anopheles sinensis provides insight into genetics basis of mosquito competence for malaria parasites.</title>
        <authorList>
            <person name="Zhou D."/>
            <person name="Zhang D."/>
            <person name="Ding G."/>
            <person name="Shi L."/>
            <person name="Hou Q."/>
            <person name="Ye Y."/>
            <person name="Xu Y."/>
            <person name="Zhou H."/>
            <person name="Xiong C."/>
            <person name="Li S."/>
            <person name="Yu J."/>
            <person name="Hong S."/>
            <person name="Yu X."/>
            <person name="Zou P."/>
            <person name="Chen C."/>
            <person name="Chang X."/>
            <person name="Wang W."/>
            <person name="Lv Y."/>
            <person name="Sun Y."/>
            <person name="Ma L."/>
            <person name="Shen B."/>
            <person name="Zhu C."/>
        </authorList>
    </citation>
    <scope>NUCLEOTIDE SEQUENCE [LARGE SCALE GENOMIC DNA]</scope>
</reference>
<dbReference type="AlphaFoldDB" id="A0A084VWQ5"/>
<name>A0A084VWQ5_ANOSI</name>
<dbReference type="EMBL" id="KE525181">
    <property type="protein sequence ID" value="KFB42399.1"/>
    <property type="molecule type" value="Genomic_DNA"/>
</dbReference>
<evidence type="ECO:0000313" key="2">
    <source>
        <dbReference type="EMBL" id="KFB42399.1"/>
    </source>
</evidence>
<feature type="region of interest" description="Disordered" evidence="1">
    <location>
        <begin position="1"/>
        <end position="27"/>
    </location>
</feature>
<protein>
    <submittedName>
        <fullName evidence="2 3">MHC class II antigen</fullName>
    </submittedName>
</protein>